<evidence type="ECO:0008006" key="7">
    <source>
        <dbReference type="Google" id="ProtNLM"/>
    </source>
</evidence>
<gene>
    <name evidence="5" type="ORF">RN001_000168</name>
</gene>
<sequence>MDYASSSSSEWEEEVEVVASFLAVEDKKYSNRVWVHNINKKREKMGEFYRLVSELRKDPKRFHMYFRMTMEEFDYLHQLIENDIKKMNTQFRRAITSEERLAVCLRKLLFLETMQATEENHKTSTVDEKEIEYFMKFPWWGQNRCLHTFNLLRVPLIRNALSNIVIDLQSFDNKRILEVGCGGGILSEELAKFGGIVHGIDPTAAAIAVAKQHATSNPQLTNLTYSVETIEQHAASNYEKYDVVVASEVLEHVTEKKTFLEHCVKCLKPGGSIFITTFNKTFRSWIMSVILIQEILNIIPRGTHSWDKFISPDNVSEMLRKLHCKTVDVKGIYFNFVRMTWTQSTDVSTNYFLHAVK</sequence>
<dbReference type="PANTHER" id="PTHR43464">
    <property type="entry name" value="METHYLTRANSFERASE"/>
    <property type="match status" value="1"/>
</dbReference>
<dbReference type="NCBIfam" id="TIGR01983">
    <property type="entry name" value="UbiG"/>
    <property type="match status" value="1"/>
</dbReference>
<evidence type="ECO:0000256" key="2">
    <source>
        <dbReference type="ARBA" id="ARBA00022679"/>
    </source>
</evidence>
<evidence type="ECO:0000313" key="5">
    <source>
        <dbReference type="EMBL" id="KAK4883897.1"/>
    </source>
</evidence>
<keyword evidence="4" id="KW-0949">S-adenosyl-L-methionine</keyword>
<dbReference type="CDD" id="cd02440">
    <property type="entry name" value="AdoMet_MTases"/>
    <property type="match status" value="1"/>
</dbReference>
<keyword evidence="6" id="KW-1185">Reference proteome</keyword>
<dbReference type="GO" id="GO:0010420">
    <property type="term" value="F:polyprenyldihydroxybenzoate methyltransferase activity"/>
    <property type="evidence" value="ECO:0007669"/>
    <property type="project" value="InterPro"/>
</dbReference>
<organism evidence="5 6">
    <name type="scientific">Aquatica leii</name>
    <dbReference type="NCBI Taxonomy" id="1421715"/>
    <lineage>
        <taxon>Eukaryota</taxon>
        <taxon>Metazoa</taxon>
        <taxon>Ecdysozoa</taxon>
        <taxon>Arthropoda</taxon>
        <taxon>Hexapoda</taxon>
        <taxon>Insecta</taxon>
        <taxon>Pterygota</taxon>
        <taxon>Neoptera</taxon>
        <taxon>Endopterygota</taxon>
        <taxon>Coleoptera</taxon>
        <taxon>Polyphaga</taxon>
        <taxon>Elateriformia</taxon>
        <taxon>Elateroidea</taxon>
        <taxon>Lampyridae</taxon>
        <taxon>Luciolinae</taxon>
        <taxon>Aquatica</taxon>
    </lineage>
</organism>
<dbReference type="InterPro" id="IPR010233">
    <property type="entry name" value="UbiG_MeTrfase"/>
</dbReference>
<proteinExistence type="predicted"/>
<dbReference type="GO" id="GO:0061542">
    <property type="term" value="F:3-demethylubiquinol 3-O-methyltransferase activity"/>
    <property type="evidence" value="ECO:0007669"/>
    <property type="project" value="InterPro"/>
</dbReference>
<dbReference type="GO" id="GO:0005739">
    <property type="term" value="C:mitochondrion"/>
    <property type="evidence" value="ECO:0007669"/>
    <property type="project" value="TreeGrafter"/>
</dbReference>
<dbReference type="AlphaFoldDB" id="A0AAN7Q6U5"/>
<dbReference type="InterPro" id="IPR029063">
    <property type="entry name" value="SAM-dependent_MTases_sf"/>
</dbReference>
<dbReference type="SUPFAM" id="SSF53335">
    <property type="entry name" value="S-adenosyl-L-methionine-dependent methyltransferases"/>
    <property type="match status" value="1"/>
</dbReference>
<dbReference type="PANTHER" id="PTHR43464:SF19">
    <property type="entry name" value="UBIQUINONE BIOSYNTHESIS O-METHYLTRANSFERASE, MITOCHONDRIAL"/>
    <property type="match status" value="1"/>
</dbReference>
<evidence type="ECO:0000256" key="1">
    <source>
        <dbReference type="ARBA" id="ARBA00022603"/>
    </source>
</evidence>
<dbReference type="GO" id="GO:0032259">
    <property type="term" value="P:methylation"/>
    <property type="evidence" value="ECO:0007669"/>
    <property type="project" value="UniProtKB-KW"/>
</dbReference>
<accession>A0AAN7Q6U5</accession>
<evidence type="ECO:0000313" key="6">
    <source>
        <dbReference type="Proteomes" id="UP001353858"/>
    </source>
</evidence>
<evidence type="ECO:0000256" key="4">
    <source>
        <dbReference type="ARBA" id="ARBA00022691"/>
    </source>
</evidence>
<keyword evidence="2" id="KW-0808">Transferase</keyword>
<evidence type="ECO:0000256" key="3">
    <source>
        <dbReference type="ARBA" id="ARBA00022688"/>
    </source>
</evidence>
<keyword evidence="1" id="KW-0489">Methyltransferase</keyword>
<comment type="caution">
    <text evidence="5">The sequence shown here is derived from an EMBL/GenBank/DDBJ whole genome shotgun (WGS) entry which is preliminary data.</text>
</comment>
<name>A0AAN7Q6U5_9COLE</name>
<reference evidence="6" key="1">
    <citation type="submission" date="2023-01" db="EMBL/GenBank/DDBJ databases">
        <title>Key to firefly adult light organ development and bioluminescence: homeobox transcription factors regulate luciferase expression and transportation to peroxisome.</title>
        <authorList>
            <person name="Fu X."/>
        </authorList>
    </citation>
    <scope>NUCLEOTIDE SEQUENCE [LARGE SCALE GENOMIC DNA]</scope>
</reference>
<keyword evidence="3" id="KW-0831">Ubiquinone biosynthesis</keyword>
<dbReference type="Gene3D" id="3.40.50.150">
    <property type="entry name" value="Vaccinia Virus protein VP39"/>
    <property type="match status" value="1"/>
</dbReference>
<protein>
    <recommendedName>
        <fullName evidence="7">3-demethylubiquinol 3-O-methyltransferase</fullName>
    </recommendedName>
</protein>
<dbReference type="Proteomes" id="UP001353858">
    <property type="component" value="Unassembled WGS sequence"/>
</dbReference>
<dbReference type="EMBL" id="JARPUR010000001">
    <property type="protein sequence ID" value="KAK4883897.1"/>
    <property type="molecule type" value="Genomic_DNA"/>
</dbReference>
<dbReference type="Pfam" id="PF13489">
    <property type="entry name" value="Methyltransf_23"/>
    <property type="match status" value="1"/>
</dbReference>